<keyword evidence="3" id="KW-1185">Reference proteome</keyword>
<dbReference type="InterPro" id="IPR044824">
    <property type="entry name" value="MAIN-like"/>
</dbReference>
<dbReference type="Proteomes" id="UP001161247">
    <property type="component" value="Chromosome 8"/>
</dbReference>
<evidence type="ECO:0000259" key="1">
    <source>
        <dbReference type="Pfam" id="PF10536"/>
    </source>
</evidence>
<dbReference type="Pfam" id="PF10536">
    <property type="entry name" value="PMD"/>
    <property type="match status" value="1"/>
</dbReference>
<dbReference type="AlphaFoldDB" id="A0AAV1E7Z8"/>
<accession>A0AAV1E7Z8</accession>
<dbReference type="PANTHER" id="PTHR46033:SF8">
    <property type="entry name" value="PROTEIN MAINTENANCE OF MERISTEMS-LIKE"/>
    <property type="match status" value="1"/>
</dbReference>
<dbReference type="GO" id="GO:0010073">
    <property type="term" value="P:meristem maintenance"/>
    <property type="evidence" value="ECO:0007669"/>
    <property type="project" value="InterPro"/>
</dbReference>
<dbReference type="InterPro" id="IPR019557">
    <property type="entry name" value="AminoTfrase-like_pln_mobile"/>
</dbReference>
<organism evidence="2 3">
    <name type="scientific">Oldenlandia corymbosa var. corymbosa</name>
    <dbReference type="NCBI Taxonomy" id="529605"/>
    <lineage>
        <taxon>Eukaryota</taxon>
        <taxon>Viridiplantae</taxon>
        <taxon>Streptophyta</taxon>
        <taxon>Embryophyta</taxon>
        <taxon>Tracheophyta</taxon>
        <taxon>Spermatophyta</taxon>
        <taxon>Magnoliopsida</taxon>
        <taxon>eudicotyledons</taxon>
        <taxon>Gunneridae</taxon>
        <taxon>Pentapetalae</taxon>
        <taxon>asterids</taxon>
        <taxon>lamiids</taxon>
        <taxon>Gentianales</taxon>
        <taxon>Rubiaceae</taxon>
        <taxon>Rubioideae</taxon>
        <taxon>Spermacoceae</taxon>
        <taxon>Hedyotis-Oldenlandia complex</taxon>
        <taxon>Oldenlandia</taxon>
    </lineage>
</organism>
<protein>
    <submittedName>
        <fullName evidence="2">OLC1v1016796C1</fullName>
    </submittedName>
</protein>
<dbReference type="EMBL" id="OX459125">
    <property type="protein sequence ID" value="CAI9115801.1"/>
    <property type="molecule type" value="Genomic_DNA"/>
</dbReference>
<feature type="domain" description="Aminotransferase-like plant mobile" evidence="1">
    <location>
        <begin position="10"/>
        <end position="251"/>
    </location>
</feature>
<name>A0AAV1E7Z8_OLDCO</name>
<proteinExistence type="predicted"/>
<reference evidence="2" key="1">
    <citation type="submission" date="2023-03" db="EMBL/GenBank/DDBJ databases">
        <authorList>
            <person name="Julca I."/>
        </authorList>
    </citation>
    <scope>NUCLEOTIDE SEQUENCE</scope>
</reference>
<sequence length="257" mass="29224">MDQVRGSTNPEVQATAWMWMMMSTTLFVDKSGGGRIHAQLLHELFDDLDGVSSRFWASVTLAYLYRQLGVTSIGGVKQMGGCLTLLLAWIYGYFSIFRPHNPHQVGNGSRAAQSKPAAYTAVEGEVRLKKLRKDLDSLSPDDVVWEPFGKEMYKMVPKTIFTGWLAFRNFVEPYMPDRMLRQLGYVQIIPMPTVVPQLALRAMSGNNYKVEFSEVYAGNAWLRFPQSGCLILSSYTRSTKAACADDYLYWFYHYFPS</sequence>
<dbReference type="PANTHER" id="PTHR46033">
    <property type="entry name" value="PROTEIN MAIN-LIKE 2"/>
    <property type="match status" value="1"/>
</dbReference>
<gene>
    <name evidence="2" type="ORF">OLC1_LOCUS22251</name>
</gene>
<evidence type="ECO:0000313" key="2">
    <source>
        <dbReference type="EMBL" id="CAI9115801.1"/>
    </source>
</evidence>
<evidence type="ECO:0000313" key="3">
    <source>
        <dbReference type="Proteomes" id="UP001161247"/>
    </source>
</evidence>